<dbReference type="Pfam" id="PF12706">
    <property type="entry name" value="Lactamase_B_2"/>
    <property type="match status" value="1"/>
</dbReference>
<reference evidence="3" key="1">
    <citation type="submission" date="2024-06" db="EMBL/GenBank/DDBJ databases">
        <title>Mesorhizobium karijinii sp. nov., a symbiont of the iconic Swainsona formosa from arid Australia.</title>
        <authorList>
            <person name="Hill Y.J."/>
            <person name="Watkin E.L.J."/>
            <person name="O'Hara G.W."/>
            <person name="Terpolilli J."/>
            <person name="Tye M.L."/>
            <person name="Kohlmeier M.G."/>
        </authorList>
    </citation>
    <scope>NUCLEOTIDE SEQUENCE</scope>
    <source>
        <strain evidence="3">WSM2240</strain>
    </source>
</reference>
<evidence type="ECO:0000259" key="2">
    <source>
        <dbReference type="SMART" id="SM00849"/>
    </source>
</evidence>
<dbReference type="RefSeq" id="WP_353641878.1">
    <property type="nucleotide sequence ID" value="NZ_CP159253.1"/>
</dbReference>
<keyword evidence="1" id="KW-0378">Hydrolase</keyword>
<dbReference type="SUPFAM" id="SSF56281">
    <property type="entry name" value="Metallo-hydrolase/oxidoreductase"/>
    <property type="match status" value="1"/>
</dbReference>
<dbReference type="Gene3D" id="3.60.15.10">
    <property type="entry name" value="Ribonuclease Z/Hydroxyacylglutathione hydrolase-like"/>
    <property type="match status" value="1"/>
</dbReference>
<dbReference type="InterPro" id="IPR044094">
    <property type="entry name" value="AtsA-like_MBL-fold"/>
</dbReference>
<dbReference type="CDD" id="cd07719">
    <property type="entry name" value="arylsulfatase_AtsA-like_MBL-fold"/>
    <property type="match status" value="1"/>
</dbReference>
<dbReference type="GO" id="GO:0042781">
    <property type="term" value="F:3'-tRNA processing endoribonuclease activity"/>
    <property type="evidence" value="ECO:0007669"/>
    <property type="project" value="TreeGrafter"/>
</dbReference>
<feature type="domain" description="Metallo-beta-lactamase" evidence="2">
    <location>
        <begin position="27"/>
        <end position="229"/>
    </location>
</feature>
<accession>A0AAU8CUD6</accession>
<dbReference type="PANTHER" id="PTHR46018">
    <property type="entry name" value="ZINC PHOSPHODIESTERASE ELAC PROTEIN 1"/>
    <property type="match status" value="1"/>
</dbReference>
<dbReference type="InterPro" id="IPR001279">
    <property type="entry name" value="Metallo-B-lactamas"/>
</dbReference>
<dbReference type="InterPro" id="IPR036866">
    <property type="entry name" value="RibonucZ/Hydroxyglut_hydro"/>
</dbReference>
<proteinExistence type="predicted"/>
<gene>
    <name evidence="3" type="ORF">ABVK50_09015</name>
</gene>
<sequence>MSANPAGDRLVLLGSKGGPAIRPGGPRPTSSLLEIGGRNIVVDCGLGVTRALTDTGVGLKALDLVFVTHLHSDHILELGPLIHTAWTAGLATSVRVFGPAGTRDYWRNFLQAMAFDIDTRIVDEGRPDIRDLVSVAEFGQGVVLEEGGLVVTSLRVDHPPVTDCFALRFDCSGRSVVFSADTAYFPPLAGFAQGADILVHEAMLEEGVDRLVARTGNGARLKEHLMASHTLAADAGRIAASANVGRLVLNHLIPADDPGVGEADWIEAVRKTWDGALTIGRDGLVVALADAPRMALKS</sequence>
<dbReference type="SMART" id="SM00849">
    <property type="entry name" value="Lactamase_B"/>
    <property type="match status" value="1"/>
</dbReference>
<protein>
    <submittedName>
        <fullName evidence="3">MBL fold metallo-hydrolase</fullName>
    </submittedName>
</protein>
<dbReference type="AlphaFoldDB" id="A0AAU8CUD6"/>
<evidence type="ECO:0000256" key="1">
    <source>
        <dbReference type="ARBA" id="ARBA00022801"/>
    </source>
</evidence>
<dbReference type="EMBL" id="CP159253">
    <property type="protein sequence ID" value="XCG50595.1"/>
    <property type="molecule type" value="Genomic_DNA"/>
</dbReference>
<name>A0AAU8CUD6_9HYPH</name>
<organism evidence="3">
    <name type="scientific">Mesorhizobium sp. WSM2240</name>
    <dbReference type="NCBI Taxonomy" id="3228851"/>
    <lineage>
        <taxon>Bacteria</taxon>
        <taxon>Pseudomonadati</taxon>
        <taxon>Pseudomonadota</taxon>
        <taxon>Alphaproteobacteria</taxon>
        <taxon>Hyphomicrobiales</taxon>
        <taxon>Phyllobacteriaceae</taxon>
        <taxon>Mesorhizobium</taxon>
    </lineage>
</organism>
<dbReference type="PANTHER" id="PTHR46018:SF2">
    <property type="entry name" value="ZINC PHOSPHODIESTERASE ELAC PROTEIN 1"/>
    <property type="match status" value="1"/>
</dbReference>
<evidence type="ECO:0000313" key="3">
    <source>
        <dbReference type="EMBL" id="XCG50595.1"/>
    </source>
</evidence>